<reference evidence="3 4" key="1">
    <citation type="submission" date="2019-04" db="EMBL/GenBank/DDBJ databases">
        <title>Phreatobacter aquaticus sp. nov.</title>
        <authorList>
            <person name="Choi A."/>
        </authorList>
    </citation>
    <scope>NUCLEOTIDE SEQUENCE [LARGE SCALE GENOMIC DNA]</scope>
    <source>
        <strain evidence="3 4">KCTC 52518</strain>
    </source>
</reference>
<gene>
    <name evidence="3" type="ORF">E8M01_08220</name>
</gene>
<sequence>MRLNRLDLTRYGKFTDRQIDFGSSEPGRPDLHIVYGPNEAGKSTALAAFLDLLFGIEARSRYDFLHPYATMRIGASLDLASGTRAFVRIKRPQNSLLDGGEQPVPDGLILGDLGAIDRASYRTMFSLDDDTLEAGGESILASKGDLGQLLFSASAGLAELSRTLVALRGEADGFYRFRARSGELHDLKAQLATLKEERERIDTAASEYAQLVETRDRASVQYEEALGERGQVRSRMDEIRRLVNAMPRLAALKALRADLEPLAGLPEPPPGWLESLPRLQAEEIELATRADAIDRDIDRVTDEIEAIAVDEHGLRLAERADRLAELRARSVTAEKDLPLRHLQLKEIDLAISGILRRLECPEQTAPGSLLLAASQVGALRSLIEQRSGVEAALNGSRREWTEAGRRLADLRERLGAAGPDDQPGAATAFAALAGAVNALRADDHLARRRIAERTRANLLDVLAERLSALKPWSGKADELAAISVPAAYDIERWKAATAEAQAEIDRHGSAIERLTTERRRLEAERDSIGATAGPVSDQEAAAIRAAREAAWARHRRALDATSADAYEGTLRRDDAVVHARFGNAKDVARLHQLTQAIAVLIADLDRAGELHAVASGRMATLRAEIAAALRAIGPAMPPDMSLSHLEAWLAARERILDLREQRRQADRDLREAETDAAAARERLLSALAAAGTSHDAAADLDALALAAQTAIDREAGKQALRDQADERRRDLARRDADMNAAAAAERDWSQAWEKACAGSWLGRGGIPGVATVRECLVELAALEPVLDKRSGLADRIQKMEHDQAAFADEVAALAGELGMDDRSRPSLDLAHDVAHRVEAARAAEATRATRMTSLDDLRERQRDVVDRIAVNARRKIEMTGYFDVTSLIEVGERLRSAEKKADLQRREIDEARALRDAIGETAEHDAEALLEGLDRPALETELGELTARFEDLDRRARELFTAHSKAVDRVEAVGGDDAVARLEERRRTGLLEIEDKALRHFRLRVGIVAAEQALRSYRDRHRSSMMKRASEAFRTISRGAYTGLATQPEKDGEILLGVGADGSSKIASDMSKGTRFQLYLALRVAGYHEFARLRPAVPFVADDIMETFDDFRAEEAFRVFSDMAEVGQVIYLTHHRHLLDIAQRVCPGVRVHELGPGPG</sequence>
<dbReference type="PANTHER" id="PTHR41259:SF1">
    <property type="entry name" value="DOUBLE-STRAND BREAK REPAIR RAD50 ATPASE, PUTATIVE-RELATED"/>
    <property type="match status" value="1"/>
</dbReference>
<feature type="coiled-coil region" evidence="1">
    <location>
        <begin position="184"/>
        <end position="214"/>
    </location>
</feature>
<feature type="coiled-coil region" evidence="1">
    <location>
        <begin position="655"/>
        <end position="689"/>
    </location>
</feature>
<dbReference type="Gene3D" id="3.40.50.300">
    <property type="entry name" value="P-loop containing nucleotide triphosphate hydrolases"/>
    <property type="match status" value="2"/>
</dbReference>
<accession>A0A4D7B7X2</accession>
<dbReference type="RefSeq" id="WP_136959688.1">
    <property type="nucleotide sequence ID" value="NZ_CP039690.1"/>
</dbReference>
<organism evidence="3 4">
    <name type="scientific">Phreatobacter stygius</name>
    <dbReference type="NCBI Taxonomy" id="1940610"/>
    <lineage>
        <taxon>Bacteria</taxon>
        <taxon>Pseudomonadati</taxon>
        <taxon>Pseudomonadota</taxon>
        <taxon>Alphaproteobacteria</taxon>
        <taxon>Hyphomicrobiales</taxon>
        <taxon>Phreatobacteraceae</taxon>
        <taxon>Phreatobacter</taxon>
    </lineage>
</organism>
<dbReference type="SUPFAM" id="SSF52540">
    <property type="entry name" value="P-loop containing nucleoside triphosphate hydrolases"/>
    <property type="match status" value="1"/>
</dbReference>
<dbReference type="KEGG" id="pstg:E8M01_08220"/>
<dbReference type="InterPro" id="IPR038734">
    <property type="entry name" value="YhaN_AAA"/>
</dbReference>
<feature type="domain" description="YhaN AAA" evidence="2">
    <location>
        <begin position="1"/>
        <end position="207"/>
    </location>
</feature>
<keyword evidence="4" id="KW-1185">Reference proteome</keyword>
<dbReference type="InterPro" id="IPR027417">
    <property type="entry name" value="P-loop_NTPase"/>
</dbReference>
<dbReference type="Pfam" id="PF13514">
    <property type="entry name" value="AAA_27"/>
    <property type="match status" value="1"/>
</dbReference>
<evidence type="ECO:0000313" key="4">
    <source>
        <dbReference type="Proteomes" id="UP000298781"/>
    </source>
</evidence>
<dbReference type="Proteomes" id="UP000298781">
    <property type="component" value="Chromosome"/>
</dbReference>
<feature type="coiled-coil region" evidence="1">
    <location>
        <begin position="504"/>
        <end position="531"/>
    </location>
</feature>
<protein>
    <recommendedName>
        <fullName evidence="2">YhaN AAA domain-containing protein</fullName>
    </recommendedName>
</protein>
<evidence type="ECO:0000259" key="2">
    <source>
        <dbReference type="Pfam" id="PF13514"/>
    </source>
</evidence>
<dbReference type="AlphaFoldDB" id="A0A4D7B7X2"/>
<proteinExistence type="predicted"/>
<keyword evidence="1" id="KW-0175">Coiled coil</keyword>
<evidence type="ECO:0000313" key="3">
    <source>
        <dbReference type="EMBL" id="QCI64232.1"/>
    </source>
</evidence>
<dbReference type="EMBL" id="CP039690">
    <property type="protein sequence ID" value="QCI64232.1"/>
    <property type="molecule type" value="Genomic_DNA"/>
</dbReference>
<dbReference type="OrthoDB" id="9764467at2"/>
<dbReference type="PANTHER" id="PTHR41259">
    <property type="entry name" value="DOUBLE-STRAND BREAK REPAIR RAD50 ATPASE, PUTATIVE-RELATED"/>
    <property type="match status" value="1"/>
</dbReference>
<evidence type="ECO:0000256" key="1">
    <source>
        <dbReference type="SAM" id="Coils"/>
    </source>
</evidence>
<name>A0A4D7B7X2_9HYPH</name>